<feature type="compositionally biased region" description="Polar residues" evidence="1">
    <location>
        <begin position="160"/>
        <end position="174"/>
    </location>
</feature>
<name>A0A7C3IGY2_9SPIR</name>
<dbReference type="AlphaFoldDB" id="A0A7C3IGY2"/>
<accession>A0A7C3IGY2</accession>
<organism evidence="2">
    <name type="scientific">Gracilinema caldarium</name>
    <dbReference type="NCBI Taxonomy" id="215591"/>
    <lineage>
        <taxon>Bacteria</taxon>
        <taxon>Pseudomonadati</taxon>
        <taxon>Spirochaetota</taxon>
        <taxon>Spirochaetia</taxon>
        <taxon>Spirochaetales</taxon>
        <taxon>Breznakiellaceae</taxon>
        <taxon>Gracilinema</taxon>
    </lineage>
</organism>
<reference evidence="2" key="1">
    <citation type="journal article" date="2020" name="mSystems">
        <title>Genome- and Community-Level Interaction Insights into Carbon Utilization and Element Cycling Functions of Hydrothermarchaeota in Hydrothermal Sediment.</title>
        <authorList>
            <person name="Zhou Z."/>
            <person name="Liu Y."/>
            <person name="Xu W."/>
            <person name="Pan J."/>
            <person name="Luo Z.H."/>
            <person name="Li M."/>
        </authorList>
    </citation>
    <scope>NUCLEOTIDE SEQUENCE [LARGE SCALE GENOMIC DNA]</scope>
    <source>
        <strain evidence="2">SpSt-503</strain>
    </source>
</reference>
<proteinExistence type="predicted"/>
<feature type="compositionally biased region" description="Low complexity" evidence="1">
    <location>
        <begin position="175"/>
        <end position="184"/>
    </location>
</feature>
<dbReference type="EMBL" id="DSVL01000144">
    <property type="protein sequence ID" value="HFH28801.1"/>
    <property type="molecule type" value="Genomic_DNA"/>
</dbReference>
<protein>
    <submittedName>
        <fullName evidence="2">Uncharacterized protein</fullName>
    </submittedName>
</protein>
<sequence length="290" mass="31150">MKTRVRELAKPGIFGSADNPQIVTERELQEIAETFPEIGKAPVTFGHWPDPARPRLGNVISVTWDPVAKVLSGTIEEQDELAKAVDEGYYPDVSIGAKRRAVDGKMYLHHLAYLGEEPPAIKDLVAAINKELMPDIAASDFDGAISLPDPKTKLLPRTESPVQPTDSPPAQEQKSSSGLSLSDSGAGGSVRADAASLEAQLRALKKEALLRSAQGRVPKAKEPILLALADSLDVRESLELSDDTGLKRMVSAIDLLADLLASLPQPVAEGRLQLSDPEPIKPINMKALHV</sequence>
<gene>
    <name evidence="2" type="ORF">ENS59_04725</name>
</gene>
<feature type="region of interest" description="Disordered" evidence="1">
    <location>
        <begin position="148"/>
        <end position="187"/>
    </location>
</feature>
<comment type="caution">
    <text evidence="2">The sequence shown here is derived from an EMBL/GenBank/DDBJ whole genome shotgun (WGS) entry which is preliminary data.</text>
</comment>
<evidence type="ECO:0000313" key="2">
    <source>
        <dbReference type="EMBL" id="HFH28801.1"/>
    </source>
</evidence>
<evidence type="ECO:0000256" key="1">
    <source>
        <dbReference type="SAM" id="MobiDB-lite"/>
    </source>
</evidence>